<dbReference type="GO" id="GO:0016020">
    <property type="term" value="C:membrane"/>
    <property type="evidence" value="ECO:0007669"/>
    <property type="project" value="UniProtKB-SubCell"/>
</dbReference>
<keyword evidence="4 6" id="KW-0472">Membrane</keyword>
<protein>
    <submittedName>
        <fullName evidence="8">Integral membrane protein</fullName>
    </submittedName>
</protein>
<keyword evidence="9" id="KW-1185">Reference proteome</keyword>
<evidence type="ECO:0000313" key="9">
    <source>
        <dbReference type="Proteomes" id="UP001281614"/>
    </source>
</evidence>
<comment type="subcellular location">
    <subcellularLocation>
        <location evidence="1">Membrane</location>
        <topology evidence="1">Multi-pass membrane protein</topology>
    </subcellularLocation>
</comment>
<dbReference type="AlphaFoldDB" id="A0AAE0D3Q7"/>
<evidence type="ECO:0000256" key="3">
    <source>
        <dbReference type="ARBA" id="ARBA00022989"/>
    </source>
</evidence>
<dbReference type="Pfam" id="PF20684">
    <property type="entry name" value="Fung_rhodopsin"/>
    <property type="match status" value="1"/>
</dbReference>
<evidence type="ECO:0000256" key="5">
    <source>
        <dbReference type="ARBA" id="ARBA00038359"/>
    </source>
</evidence>
<evidence type="ECO:0000259" key="7">
    <source>
        <dbReference type="Pfam" id="PF20684"/>
    </source>
</evidence>
<evidence type="ECO:0000256" key="2">
    <source>
        <dbReference type="ARBA" id="ARBA00022692"/>
    </source>
</evidence>
<feature type="transmembrane region" description="Helical" evidence="6">
    <location>
        <begin position="6"/>
        <end position="29"/>
    </location>
</feature>
<evidence type="ECO:0000256" key="4">
    <source>
        <dbReference type="ARBA" id="ARBA00023136"/>
    </source>
</evidence>
<comment type="caution">
    <text evidence="8">The sequence shown here is derived from an EMBL/GenBank/DDBJ whole genome shotgun (WGS) entry which is preliminary data.</text>
</comment>
<feature type="transmembrane region" description="Helical" evidence="6">
    <location>
        <begin position="80"/>
        <end position="104"/>
    </location>
</feature>
<organism evidence="8 9">
    <name type="scientific">Colletotrichum kahawae</name>
    <name type="common">Coffee berry disease fungus</name>
    <dbReference type="NCBI Taxonomy" id="34407"/>
    <lineage>
        <taxon>Eukaryota</taxon>
        <taxon>Fungi</taxon>
        <taxon>Dikarya</taxon>
        <taxon>Ascomycota</taxon>
        <taxon>Pezizomycotina</taxon>
        <taxon>Sordariomycetes</taxon>
        <taxon>Hypocreomycetidae</taxon>
        <taxon>Glomerellales</taxon>
        <taxon>Glomerellaceae</taxon>
        <taxon>Colletotrichum</taxon>
        <taxon>Colletotrichum gloeosporioides species complex</taxon>
    </lineage>
</organism>
<dbReference type="Proteomes" id="UP001281614">
    <property type="component" value="Unassembled WGS sequence"/>
</dbReference>
<proteinExistence type="inferred from homology"/>
<dbReference type="InterPro" id="IPR052337">
    <property type="entry name" value="SAT4-like"/>
</dbReference>
<accession>A0AAE0D3Q7</accession>
<sequence length="163" mass="17848">MTQDGASLVVTAGIMMVLTTLWTVMRLIARQITGNSFQLEDYFYFSGQVCTPSLGVVLGGAGHDVKVLDPDLHVSHFVKIFLAAQVMYASELLTIKLSIIILMQRLFSRSSTWFRYTSWVATFLSSVWALYTALLGFVICQPTSLLHTTPPAPTVSAALGLSP</sequence>
<evidence type="ECO:0000256" key="6">
    <source>
        <dbReference type="SAM" id="Phobius"/>
    </source>
</evidence>
<gene>
    <name evidence="8" type="ORF">CKAH01_17976</name>
</gene>
<keyword evidence="2 6" id="KW-0812">Transmembrane</keyword>
<comment type="similarity">
    <text evidence="5">Belongs to the SAT4 family.</text>
</comment>
<reference evidence="8" key="1">
    <citation type="submission" date="2023-02" db="EMBL/GenBank/DDBJ databases">
        <title>Colletotrichum kahawae CIFC_Que2 genome sequencing and assembly.</title>
        <authorList>
            <person name="Baroncelli R."/>
        </authorList>
    </citation>
    <scope>NUCLEOTIDE SEQUENCE</scope>
    <source>
        <strain evidence="8">CIFC_Que2</strain>
    </source>
</reference>
<dbReference type="PANTHER" id="PTHR33048:SF47">
    <property type="entry name" value="INTEGRAL MEMBRANE PROTEIN-RELATED"/>
    <property type="match status" value="1"/>
</dbReference>
<dbReference type="EMBL" id="VYYT01000273">
    <property type="protein sequence ID" value="KAK2750206.1"/>
    <property type="molecule type" value="Genomic_DNA"/>
</dbReference>
<dbReference type="PANTHER" id="PTHR33048">
    <property type="entry name" value="PTH11-LIKE INTEGRAL MEMBRANE PROTEIN (AFU_ORTHOLOGUE AFUA_5G11245)"/>
    <property type="match status" value="1"/>
</dbReference>
<feature type="domain" description="Rhodopsin" evidence="7">
    <location>
        <begin position="25"/>
        <end position="144"/>
    </location>
</feature>
<feature type="transmembrane region" description="Helical" evidence="6">
    <location>
        <begin position="116"/>
        <end position="139"/>
    </location>
</feature>
<dbReference type="InterPro" id="IPR049326">
    <property type="entry name" value="Rhodopsin_dom_fungi"/>
</dbReference>
<evidence type="ECO:0000256" key="1">
    <source>
        <dbReference type="ARBA" id="ARBA00004141"/>
    </source>
</evidence>
<name>A0AAE0D3Q7_COLKA</name>
<evidence type="ECO:0000313" key="8">
    <source>
        <dbReference type="EMBL" id="KAK2750206.1"/>
    </source>
</evidence>
<keyword evidence="3 6" id="KW-1133">Transmembrane helix</keyword>